<dbReference type="InterPro" id="IPR052337">
    <property type="entry name" value="SAT4-like"/>
</dbReference>
<feature type="compositionally biased region" description="Basic and acidic residues" evidence="6">
    <location>
        <begin position="360"/>
        <end position="370"/>
    </location>
</feature>
<feature type="transmembrane region" description="Helical" evidence="7">
    <location>
        <begin position="192"/>
        <end position="213"/>
    </location>
</feature>
<feature type="transmembrane region" description="Helical" evidence="7">
    <location>
        <begin position="27"/>
        <end position="48"/>
    </location>
</feature>
<name>A0AAN6WJQ1_9PEZI</name>
<dbReference type="GO" id="GO:0016020">
    <property type="term" value="C:membrane"/>
    <property type="evidence" value="ECO:0007669"/>
    <property type="project" value="UniProtKB-SubCell"/>
</dbReference>
<keyword evidence="4 7" id="KW-0472">Membrane</keyword>
<evidence type="ECO:0000256" key="6">
    <source>
        <dbReference type="SAM" id="MobiDB-lite"/>
    </source>
</evidence>
<evidence type="ECO:0000256" key="2">
    <source>
        <dbReference type="ARBA" id="ARBA00022692"/>
    </source>
</evidence>
<organism evidence="9 10">
    <name type="scientific">Podospora australis</name>
    <dbReference type="NCBI Taxonomy" id="1536484"/>
    <lineage>
        <taxon>Eukaryota</taxon>
        <taxon>Fungi</taxon>
        <taxon>Dikarya</taxon>
        <taxon>Ascomycota</taxon>
        <taxon>Pezizomycotina</taxon>
        <taxon>Sordariomycetes</taxon>
        <taxon>Sordariomycetidae</taxon>
        <taxon>Sordariales</taxon>
        <taxon>Podosporaceae</taxon>
        <taxon>Podospora</taxon>
    </lineage>
</organism>
<reference evidence="9" key="1">
    <citation type="journal article" date="2023" name="Mol. Phylogenet. Evol.">
        <title>Genome-scale phylogeny and comparative genomics of the fungal order Sordariales.</title>
        <authorList>
            <person name="Hensen N."/>
            <person name="Bonometti L."/>
            <person name="Westerberg I."/>
            <person name="Brannstrom I.O."/>
            <person name="Guillou S."/>
            <person name="Cros-Aarteil S."/>
            <person name="Calhoun S."/>
            <person name="Haridas S."/>
            <person name="Kuo A."/>
            <person name="Mondo S."/>
            <person name="Pangilinan J."/>
            <person name="Riley R."/>
            <person name="LaButti K."/>
            <person name="Andreopoulos B."/>
            <person name="Lipzen A."/>
            <person name="Chen C."/>
            <person name="Yan M."/>
            <person name="Daum C."/>
            <person name="Ng V."/>
            <person name="Clum A."/>
            <person name="Steindorff A."/>
            <person name="Ohm R.A."/>
            <person name="Martin F."/>
            <person name="Silar P."/>
            <person name="Natvig D.O."/>
            <person name="Lalanne C."/>
            <person name="Gautier V."/>
            <person name="Ament-Velasquez S.L."/>
            <person name="Kruys A."/>
            <person name="Hutchinson M.I."/>
            <person name="Powell A.J."/>
            <person name="Barry K."/>
            <person name="Miller A.N."/>
            <person name="Grigoriev I.V."/>
            <person name="Debuchy R."/>
            <person name="Gladieux P."/>
            <person name="Hiltunen Thoren M."/>
            <person name="Johannesson H."/>
        </authorList>
    </citation>
    <scope>NUCLEOTIDE SEQUENCE</scope>
    <source>
        <strain evidence="9">PSN309</strain>
    </source>
</reference>
<dbReference type="PANTHER" id="PTHR33048">
    <property type="entry name" value="PTH11-LIKE INTEGRAL MEMBRANE PROTEIN (AFU_ORTHOLOGUE AFUA_5G11245)"/>
    <property type="match status" value="1"/>
</dbReference>
<evidence type="ECO:0000313" key="9">
    <source>
        <dbReference type="EMBL" id="KAK4183165.1"/>
    </source>
</evidence>
<evidence type="ECO:0000256" key="3">
    <source>
        <dbReference type="ARBA" id="ARBA00022989"/>
    </source>
</evidence>
<sequence>MSALPTLEMLLALPPEYMNEVNNPERLSNSGIAFLVLITVIYILFNISRYFHAERNHWEVWVLYPLSYVLSVGMCILCLLYVEIGGSGRHLAYWLLNDANKIVTYLKIQTATEFIYMAGVTLPKICLLILYLRIFTERKVRIATWIVLGVVIANYFATGIIATLTVCQPFAFKWDKTIPGGKCNNLMAAYRYISIPNIMTDLAIIVLPLSTLWKLQASKMRKVGLLITFLTGGLGLVTSIVRFVGFYTIDLESDPTYLSIDTQIWTLVEPCAYFICSCLPGTRPLVRAVYRKSGLATFVGNTTRRYQYGSGAGAGSKGNSQNSRNRPHVASSLGVIPHPKGNNSASVTTVSSTTELKNMGSDRPHGGRGFIRLDETVDVDYEMGNLHKQNVGRGY</sequence>
<feature type="region of interest" description="Disordered" evidence="6">
    <location>
        <begin position="309"/>
        <end position="370"/>
    </location>
</feature>
<evidence type="ECO:0000313" key="10">
    <source>
        <dbReference type="Proteomes" id="UP001302126"/>
    </source>
</evidence>
<feature type="transmembrane region" description="Helical" evidence="7">
    <location>
        <begin position="225"/>
        <end position="249"/>
    </location>
</feature>
<evidence type="ECO:0000256" key="4">
    <source>
        <dbReference type="ARBA" id="ARBA00023136"/>
    </source>
</evidence>
<keyword evidence="3 7" id="KW-1133">Transmembrane helix</keyword>
<dbReference type="InterPro" id="IPR049326">
    <property type="entry name" value="Rhodopsin_dom_fungi"/>
</dbReference>
<keyword evidence="2 7" id="KW-0812">Transmembrane</keyword>
<accession>A0AAN6WJQ1</accession>
<evidence type="ECO:0000256" key="1">
    <source>
        <dbReference type="ARBA" id="ARBA00004141"/>
    </source>
</evidence>
<keyword evidence="10" id="KW-1185">Reference proteome</keyword>
<dbReference type="EMBL" id="MU864571">
    <property type="protein sequence ID" value="KAK4183165.1"/>
    <property type="molecule type" value="Genomic_DNA"/>
</dbReference>
<feature type="transmembrane region" description="Helical" evidence="7">
    <location>
        <begin position="60"/>
        <end position="82"/>
    </location>
</feature>
<feature type="compositionally biased region" description="Low complexity" evidence="6">
    <location>
        <begin position="344"/>
        <end position="354"/>
    </location>
</feature>
<dbReference type="PANTHER" id="PTHR33048:SF47">
    <property type="entry name" value="INTEGRAL MEMBRANE PROTEIN-RELATED"/>
    <property type="match status" value="1"/>
</dbReference>
<reference evidence="9" key="2">
    <citation type="submission" date="2023-05" db="EMBL/GenBank/DDBJ databases">
        <authorList>
            <consortium name="Lawrence Berkeley National Laboratory"/>
            <person name="Steindorff A."/>
            <person name="Hensen N."/>
            <person name="Bonometti L."/>
            <person name="Westerberg I."/>
            <person name="Brannstrom I.O."/>
            <person name="Guillou S."/>
            <person name="Cros-Aarteil S."/>
            <person name="Calhoun S."/>
            <person name="Haridas S."/>
            <person name="Kuo A."/>
            <person name="Mondo S."/>
            <person name="Pangilinan J."/>
            <person name="Riley R."/>
            <person name="Labutti K."/>
            <person name="Andreopoulos B."/>
            <person name="Lipzen A."/>
            <person name="Chen C."/>
            <person name="Yanf M."/>
            <person name="Daum C."/>
            <person name="Ng V."/>
            <person name="Clum A."/>
            <person name="Ohm R."/>
            <person name="Martin F."/>
            <person name="Silar P."/>
            <person name="Natvig D."/>
            <person name="Lalanne C."/>
            <person name="Gautier V."/>
            <person name="Ament-Velasquez S.L."/>
            <person name="Kruys A."/>
            <person name="Hutchinson M.I."/>
            <person name="Powell A.J."/>
            <person name="Barry K."/>
            <person name="Miller A.N."/>
            <person name="Grigoriev I.V."/>
            <person name="Debuchy R."/>
            <person name="Gladieux P."/>
            <person name="Thoren M.H."/>
            <person name="Johannesson H."/>
        </authorList>
    </citation>
    <scope>NUCLEOTIDE SEQUENCE</scope>
    <source>
        <strain evidence="9">PSN309</strain>
    </source>
</reference>
<proteinExistence type="inferred from homology"/>
<protein>
    <recommendedName>
        <fullName evidence="8">Rhodopsin domain-containing protein</fullName>
    </recommendedName>
</protein>
<comment type="caution">
    <text evidence="9">The sequence shown here is derived from an EMBL/GenBank/DDBJ whole genome shotgun (WGS) entry which is preliminary data.</text>
</comment>
<evidence type="ECO:0000256" key="7">
    <source>
        <dbReference type="SAM" id="Phobius"/>
    </source>
</evidence>
<dbReference type="Pfam" id="PF20684">
    <property type="entry name" value="Fung_rhodopsin"/>
    <property type="match status" value="1"/>
</dbReference>
<evidence type="ECO:0000256" key="5">
    <source>
        <dbReference type="ARBA" id="ARBA00038359"/>
    </source>
</evidence>
<evidence type="ECO:0000259" key="8">
    <source>
        <dbReference type="Pfam" id="PF20684"/>
    </source>
</evidence>
<dbReference type="AlphaFoldDB" id="A0AAN6WJQ1"/>
<feature type="transmembrane region" description="Helical" evidence="7">
    <location>
        <begin position="114"/>
        <end position="132"/>
    </location>
</feature>
<feature type="domain" description="Rhodopsin" evidence="8">
    <location>
        <begin position="47"/>
        <end position="287"/>
    </location>
</feature>
<gene>
    <name evidence="9" type="ORF">QBC35DRAFT_508565</name>
</gene>
<comment type="subcellular location">
    <subcellularLocation>
        <location evidence="1">Membrane</location>
        <topology evidence="1">Multi-pass membrane protein</topology>
    </subcellularLocation>
</comment>
<feature type="transmembrane region" description="Helical" evidence="7">
    <location>
        <begin position="144"/>
        <end position="172"/>
    </location>
</feature>
<dbReference type="Proteomes" id="UP001302126">
    <property type="component" value="Unassembled WGS sequence"/>
</dbReference>
<comment type="similarity">
    <text evidence="5">Belongs to the SAT4 family.</text>
</comment>